<protein>
    <submittedName>
        <fullName evidence="6">DNA-binding protein HU-alpha</fullName>
    </submittedName>
</protein>
<dbReference type="PANTHER" id="PTHR33175">
    <property type="entry name" value="DNA-BINDING PROTEIN HU"/>
    <property type="match status" value="1"/>
</dbReference>
<evidence type="ECO:0000256" key="3">
    <source>
        <dbReference type="ARBA" id="ARBA00023067"/>
    </source>
</evidence>
<dbReference type="InterPro" id="IPR010992">
    <property type="entry name" value="IHF-like_DNA-bd_dom_sf"/>
</dbReference>
<sequence>MNKSELIAAMAQHSDLTKKSSQVVLNCILSSITKRLSEGDQVPLSGFGTFALSYHPAKSGRNPQTGEEIMIEGANKVQFKPAKALKSALAEY</sequence>
<dbReference type="InterPro" id="IPR000119">
    <property type="entry name" value="Hist_DNA-bd"/>
</dbReference>
<organism evidence="6 7">
    <name type="scientific">Pseudoalteromonas aurantia 208</name>
    <dbReference type="NCBI Taxonomy" id="1314867"/>
    <lineage>
        <taxon>Bacteria</taxon>
        <taxon>Pseudomonadati</taxon>
        <taxon>Pseudomonadota</taxon>
        <taxon>Gammaproteobacteria</taxon>
        <taxon>Alteromonadales</taxon>
        <taxon>Pseudoalteromonadaceae</taxon>
        <taxon>Pseudoalteromonas</taxon>
    </lineage>
</organism>
<evidence type="ECO:0000313" key="6">
    <source>
        <dbReference type="EMBL" id="MBE0368325.1"/>
    </source>
</evidence>
<evidence type="ECO:0000256" key="4">
    <source>
        <dbReference type="ARBA" id="ARBA00023125"/>
    </source>
</evidence>
<dbReference type="Proteomes" id="UP000615755">
    <property type="component" value="Unassembled WGS sequence"/>
</dbReference>
<proteinExistence type="inferred from homology"/>
<dbReference type="PRINTS" id="PR01727">
    <property type="entry name" value="DNABINDINGHU"/>
</dbReference>
<dbReference type="GO" id="GO:0003677">
    <property type="term" value="F:DNA binding"/>
    <property type="evidence" value="ECO:0007669"/>
    <property type="project" value="UniProtKB-KW"/>
</dbReference>
<gene>
    <name evidence="6" type="primary">hupA</name>
    <name evidence="6" type="ORF">PAUR_a1902</name>
</gene>
<keyword evidence="4 6" id="KW-0238">DNA-binding</keyword>
<dbReference type="Gene3D" id="4.10.520.10">
    <property type="entry name" value="IHF-like DNA-binding proteins"/>
    <property type="match status" value="1"/>
</dbReference>
<comment type="function">
    <text evidence="1">Histone-like DNA-binding protein which is capable of wrapping DNA to stabilize it, and thus to prevent its denaturation under extreme environmental conditions.</text>
</comment>
<dbReference type="RefSeq" id="WP_192507622.1">
    <property type="nucleotide sequence ID" value="NZ_AQGV01000012.1"/>
</dbReference>
<dbReference type="Pfam" id="PF00216">
    <property type="entry name" value="Bac_DNA_binding"/>
    <property type="match status" value="1"/>
</dbReference>
<dbReference type="SUPFAM" id="SSF47729">
    <property type="entry name" value="IHF-like DNA-binding proteins"/>
    <property type="match status" value="1"/>
</dbReference>
<keyword evidence="7" id="KW-1185">Reference proteome</keyword>
<evidence type="ECO:0000313" key="7">
    <source>
        <dbReference type="Proteomes" id="UP000615755"/>
    </source>
</evidence>
<evidence type="ECO:0000256" key="5">
    <source>
        <dbReference type="RuleBase" id="RU003939"/>
    </source>
</evidence>
<dbReference type="EMBL" id="AQGV01000012">
    <property type="protein sequence ID" value="MBE0368325.1"/>
    <property type="molecule type" value="Genomic_DNA"/>
</dbReference>
<dbReference type="PANTHER" id="PTHR33175:SF3">
    <property type="entry name" value="DNA-BINDING PROTEIN HU-BETA"/>
    <property type="match status" value="1"/>
</dbReference>
<reference evidence="6 7" key="1">
    <citation type="submission" date="2015-03" db="EMBL/GenBank/DDBJ databases">
        <title>Genome sequence of Pseudoalteromonas aurantia.</title>
        <authorList>
            <person name="Xie B.-B."/>
            <person name="Rong J.-C."/>
            <person name="Qin Q.-L."/>
            <person name="Zhang Y.-Z."/>
        </authorList>
    </citation>
    <scope>NUCLEOTIDE SEQUENCE [LARGE SCALE GENOMIC DNA]</scope>
    <source>
        <strain evidence="6 7">208</strain>
    </source>
</reference>
<comment type="similarity">
    <text evidence="2 5">Belongs to the bacterial histone-like protein family.</text>
</comment>
<evidence type="ECO:0000256" key="1">
    <source>
        <dbReference type="ARBA" id="ARBA00003819"/>
    </source>
</evidence>
<accession>A0ABR9EBF4</accession>
<evidence type="ECO:0000256" key="2">
    <source>
        <dbReference type="ARBA" id="ARBA00010529"/>
    </source>
</evidence>
<name>A0ABR9EBF4_9GAMM</name>
<keyword evidence="3" id="KW-0226">DNA condensation</keyword>
<dbReference type="SMART" id="SM00411">
    <property type="entry name" value="BHL"/>
    <property type="match status" value="1"/>
</dbReference>
<dbReference type="CDD" id="cd13831">
    <property type="entry name" value="HU"/>
    <property type="match status" value="1"/>
</dbReference>
<comment type="caution">
    <text evidence="6">The sequence shown here is derived from an EMBL/GenBank/DDBJ whole genome shotgun (WGS) entry which is preliminary data.</text>
</comment>